<dbReference type="InterPro" id="IPR027413">
    <property type="entry name" value="GROEL-like_equatorial_sf"/>
</dbReference>
<dbReference type="Gene3D" id="1.10.560.10">
    <property type="entry name" value="GroEL-like equatorial domain"/>
    <property type="match status" value="1"/>
</dbReference>
<keyword evidence="2" id="KW-1185">Reference proteome</keyword>
<dbReference type="AlphaFoldDB" id="A0A9N9EGH5"/>
<comment type="caution">
    <text evidence="1">The sequence shown here is derived from an EMBL/GenBank/DDBJ whole genome shotgun (WGS) entry which is preliminary data.</text>
</comment>
<reference evidence="1" key="1">
    <citation type="submission" date="2021-06" db="EMBL/GenBank/DDBJ databases">
        <authorList>
            <person name="Kallberg Y."/>
            <person name="Tangrot J."/>
            <person name="Rosling A."/>
        </authorList>
    </citation>
    <scope>NUCLEOTIDE SEQUENCE</scope>
    <source>
        <strain evidence="1">87-6 pot B 2015</strain>
    </source>
</reference>
<proteinExistence type="predicted"/>
<dbReference type="Proteomes" id="UP000789375">
    <property type="component" value="Unassembled WGS sequence"/>
</dbReference>
<evidence type="ECO:0000313" key="2">
    <source>
        <dbReference type="Proteomes" id="UP000789375"/>
    </source>
</evidence>
<dbReference type="Pfam" id="PF00118">
    <property type="entry name" value="Cpn60_TCP1"/>
    <property type="match status" value="1"/>
</dbReference>
<feature type="non-terminal residue" evidence="1">
    <location>
        <position position="1"/>
    </location>
</feature>
<sequence>EEFAAEHIVGVDLNTGNTLDPIVEGIWDNYRVVRHMLHSCSVIASNFLLVDEMMRAGRSSLKNDNIGN</sequence>
<accession>A0A9N9EGH5</accession>
<dbReference type="InterPro" id="IPR002423">
    <property type="entry name" value="Cpn60/GroEL/TCP-1"/>
</dbReference>
<organism evidence="1 2">
    <name type="scientific">Funneliformis mosseae</name>
    <name type="common">Endomycorrhizal fungus</name>
    <name type="synonym">Glomus mosseae</name>
    <dbReference type="NCBI Taxonomy" id="27381"/>
    <lineage>
        <taxon>Eukaryota</taxon>
        <taxon>Fungi</taxon>
        <taxon>Fungi incertae sedis</taxon>
        <taxon>Mucoromycota</taxon>
        <taxon>Glomeromycotina</taxon>
        <taxon>Glomeromycetes</taxon>
        <taxon>Glomerales</taxon>
        <taxon>Glomeraceae</taxon>
        <taxon>Funneliformis</taxon>
    </lineage>
</organism>
<dbReference type="SUPFAM" id="SSF48592">
    <property type="entry name" value="GroEL equatorial domain-like"/>
    <property type="match status" value="1"/>
</dbReference>
<name>A0A9N9EGH5_FUNMO</name>
<protein>
    <submittedName>
        <fullName evidence="1">8288_t:CDS:1</fullName>
    </submittedName>
</protein>
<dbReference type="GO" id="GO:0005524">
    <property type="term" value="F:ATP binding"/>
    <property type="evidence" value="ECO:0007669"/>
    <property type="project" value="InterPro"/>
</dbReference>
<dbReference type="EMBL" id="CAJVPP010006373">
    <property type="protein sequence ID" value="CAG8677457.1"/>
    <property type="molecule type" value="Genomic_DNA"/>
</dbReference>
<gene>
    <name evidence="1" type="ORF">FMOSSE_LOCUS12716</name>
</gene>
<evidence type="ECO:0000313" key="1">
    <source>
        <dbReference type="EMBL" id="CAG8677457.1"/>
    </source>
</evidence>